<name>A0A565CBA5_9BRAS</name>
<comment type="caution">
    <text evidence="1">The sequence shown here is derived from an EMBL/GenBank/DDBJ whole genome shotgun (WGS) entry which is preliminary data.</text>
</comment>
<protein>
    <submittedName>
        <fullName evidence="1">Uncharacterized protein</fullName>
    </submittedName>
</protein>
<dbReference type="PANTHER" id="PTHR43572:SF29">
    <property type="entry name" value="PROTEIN SMAX1-LIKE 4"/>
    <property type="match status" value="1"/>
</dbReference>
<dbReference type="InterPro" id="IPR051650">
    <property type="entry name" value="SL_signaling_regulator"/>
</dbReference>
<dbReference type="EMBL" id="CABITT030000007">
    <property type="protein sequence ID" value="VVB10862.1"/>
    <property type="molecule type" value="Genomic_DNA"/>
</dbReference>
<dbReference type="Proteomes" id="UP000489600">
    <property type="component" value="Unassembled WGS sequence"/>
</dbReference>
<organism evidence="1 2">
    <name type="scientific">Arabis nemorensis</name>
    <dbReference type="NCBI Taxonomy" id="586526"/>
    <lineage>
        <taxon>Eukaryota</taxon>
        <taxon>Viridiplantae</taxon>
        <taxon>Streptophyta</taxon>
        <taxon>Embryophyta</taxon>
        <taxon>Tracheophyta</taxon>
        <taxon>Spermatophyta</taxon>
        <taxon>Magnoliopsida</taxon>
        <taxon>eudicotyledons</taxon>
        <taxon>Gunneridae</taxon>
        <taxon>Pentapetalae</taxon>
        <taxon>rosids</taxon>
        <taxon>malvids</taxon>
        <taxon>Brassicales</taxon>
        <taxon>Brassicaceae</taxon>
        <taxon>Arabideae</taxon>
        <taxon>Arabis</taxon>
    </lineage>
</organism>
<proteinExistence type="predicted"/>
<keyword evidence="2" id="KW-1185">Reference proteome</keyword>
<dbReference type="InterPro" id="IPR036628">
    <property type="entry name" value="Clp_N_dom_sf"/>
</dbReference>
<gene>
    <name evidence="1" type="ORF">ANE_LOCUS21306</name>
</gene>
<dbReference type="AlphaFoldDB" id="A0A565CBA5"/>
<sequence>MVAIRKRLGVTGKNQFGFLRRKRAHAHQRRRCVEQQQSQQNQPFIAVKVELEQLVVSILDDPSVSRVMREAGLSSVSDELNGLRKKWNRFCQTLHHRKPGMTARSYGWGTEQSSSVFPDTAATISFVDSGMKQNSRASSLVAKFRRQNSCTLEFSFGSNHQEGLKKNLTDELSLDGSRLTIMKVWKPRSLLHMVILHSHL</sequence>
<dbReference type="PANTHER" id="PTHR43572">
    <property type="entry name" value="CHAPERONE PROTEIN CLPD, CHLOROPLASTIC"/>
    <property type="match status" value="1"/>
</dbReference>
<reference evidence="1" key="1">
    <citation type="submission" date="2019-07" db="EMBL/GenBank/DDBJ databases">
        <authorList>
            <person name="Dittberner H."/>
        </authorList>
    </citation>
    <scope>NUCLEOTIDE SEQUENCE [LARGE SCALE GENOMIC DNA]</scope>
</reference>
<evidence type="ECO:0000313" key="2">
    <source>
        <dbReference type="Proteomes" id="UP000489600"/>
    </source>
</evidence>
<accession>A0A565CBA5</accession>
<evidence type="ECO:0000313" key="1">
    <source>
        <dbReference type="EMBL" id="VVB10862.1"/>
    </source>
</evidence>
<dbReference type="Gene3D" id="1.10.1780.10">
    <property type="entry name" value="Clp, N-terminal domain"/>
    <property type="match status" value="1"/>
</dbReference>
<dbReference type="OrthoDB" id="1872342at2759"/>